<dbReference type="InterPro" id="IPR048367">
    <property type="entry name" value="TNP-like_RNaseH_C"/>
</dbReference>
<sequence>MSTQTRSCCVPNCINSGSRRFSFPLTEYIRNVWLQRIGNDKLFTVKPQSLSWYKICDIHFDERCISNNRLIRGALPTLHLPLYVGDEYLHVHQPLTTCAIKTPESVRAALACQSASLDSPVGSVTPVIKSYGKVTVERTLFVSKPASIIAPIQMDVDELEGIQLISDEAVPSTSQFCSTKAPRSTVIQRCRRKNKCQYLGIGSDCQEQIRLLKYYKRKVKQLDARHVSLKKKYQAITNNKNFHYLFKCVNKTTFNFVLNQMKNQKLKAKGRRFTLDDKIFAISAYKQGPKLYRFLSTNFFALPSPRTLKRMLAQIPLYCGLNVHIFEHLQEIVHKMKRLDRYCILMFDEVSLRPGIHYNQKGDFIEGFVDLGGNERRALFADHATVFMLKGIHRKWKQPICFCYCEFTMKTPDLVVMIKVLLSHIFQCGLTVVATVSDQGATNAAAIKQLLKETNENCVKSYIIDNKEIVHIFDCPHLLKGIRNVLLTKDLIFTHDGKKKVASWKHIISTYKLDKLDGRFSTFTKLTDEHVFPEKIRKMKVKHCAQVFSFTVAVAIRNKAKYSQKLSDPNHPEYLDPAAHDTADLLLFFDELFDSVNGHTLYSPIKKLRCVVSNKSHHMRFWQDAIAVIRSMSFVDAKTKRSVVTPSLSNWVSTLQNFMYIWKRLRSEGFRFIAPRDFNQDPLENFFSCIRSHGVRNTNPTCASFTMSSKSLIINNLVSSHSLGANCEKDDSVGALSTLKSFILQKIDCGQTLALVRSPIYAPLSDSRHSTLHDTASAYVAGYVMRKIYQRVQCTDCKIEMEAAIELEPNELIRLKMYEGCQLFEPSIKAIHCFDQLATQLFTVLPQVITKYNLKSCVHDRVQYDAGLLFCDVHRIDLDDLRAC</sequence>
<feature type="domain" description="THAP-type" evidence="6">
    <location>
        <begin position="1"/>
        <end position="79"/>
    </location>
</feature>
<dbReference type="SUPFAM" id="SSF57716">
    <property type="entry name" value="Glucocorticoid receptor-like (DNA-binding domain)"/>
    <property type="match status" value="1"/>
</dbReference>
<dbReference type="GO" id="GO:0008270">
    <property type="term" value="F:zinc ion binding"/>
    <property type="evidence" value="ECO:0007669"/>
    <property type="project" value="UniProtKB-KW"/>
</dbReference>
<dbReference type="PROSITE" id="PS50950">
    <property type="entry name" value="ZF_THAP"/>
    <property type="match status" value="1"/>
</dbReference>
<evidence type="ECO:0000256" key="2">
    <source>
        <dbReference type="ARBA" id="ARBA00022771"/>
    </source>
</evidence>
<evidence type="ECO:0000256" key="3">
    <source>
        <dbReference type="ARBA" id="ARBA00022833"/>
    </source>
</evidence>
<dbReference type="Pfam" id="PF21788">
    <property type="entry name" value="TNP-like_GBD"/>
    <property type="match status" value="1"/>
</dbReference>
<gene>
    <name evidence="7" type="ORF">PPYR_00337</name>
</gene>
<dbReference type="SMART" id="SM00980">
    <property type="entry name" value="THAP"/>
    <property type="match status" value="1"/>
</dbReference>
<evidence type="ECO:0000256" key="4">
    <source>
        <dbReference type="ARBA" id="ARBA00023125"/>
    </source>
</evidence>
<dbReference type="AlphaFoldDB" id="A0A5N4B191"/>
<keyword evidence="2 5" id="KW-0863">Zinc-finger</keyword>
<evidence type="ECO:0000256" key="5">
    <source>
        <dbReference type="PROSITE-ProRule" id="PRU00309"/>
    </source>
</evidence>
<dbReference type="SMART" id="SM00692">
    <property type="entry name" value="DM3"/>
    <property type="match status" value="1"/>
</dbReference>
<evidence type="ECO:0000313" key="7">
    <source>
        <dbReference type="EMBL" id="KAB0803367.1"/>
    </source>
</evidence>
<dbReference type="InterPro" id="IPR048365">
    <property type="entry name" value="TNP-like_RNaseH_N"/>
</dbReference>
<keyword evidence="3" id="KW-0862">Zinc</keyword>
<keyword evidence="1" id="KW-0479">Metal-binding</keyword>
<dbReference type="GO" id="GO:0003677">
    <property type="term" value="F:DNA binding"/>
    <property type="evidence" value="ECO:0007669"/>
    <property type="project" value="UniProtKB-UniRule"/>
</dbReference>
<dbReference type="Pfam" id="PF21787">
    <property type="entry name" value="TNP-like_RNaseH_N"/>
    <property type="match status" value="1"/>
</dbReference>
<dbReference type="InParanoid" id="A0A5N4B191"/>
<proteinExistence type="predicted"/>
<accession>A0A5N4B191</accession>
<dbReference type="Pfam" id="PF05485">
    <property type="entry name" value="THAP"/>
    <property type="match status" value="1"/>
</dbReference>
<dbReference type="InterPro" id="IPR006612">
    <property type="entry name" value="THAP_Znf"/>
</dbReference>
<dbReference type="Proteomes" id="UP000327044">
    <property type="component" value="Unassembled WGS sequence"/>
</dbReference>
<name>A0A5N4B191_PHOPY</name>
<evidence type="ECO:0000313" key="8">
    <source>
        <dbReference type="Proteomes" id="UP000327044"/>
    </source>
</evidence>
<dbReference type="InterPro" id="IPR048366">
    <property type="entry name" value="TNP-like_GBD"/>
</dbReference>
<evidence type="ECO:0000259" key="6">
    <source>
        <dbReference type="PROSITE" id="PS50950"/>
    </source>
</evidence>
<comment type="caution">
    <text evidence="7">The sequence shown here is derived from an EMBL/GenBank/DDBJ whole genome shotgun (WGS) entry which is preliminary data.</text>
</comment>
<keyword evidence="8" id="KW-1185">Reference proteome</keyword>
<dbReference type="EMBL" id="VVIM01000001">
    <property type="protein sequence ID" value="KAB0803367.1"/>
    <property type="molecule type" value="Genomic_DNA"/>
</dbReference>
<dbReference type="Pfam" id="PF21789">
    <property type="entry name" value="TNP-like_RNaseH_C"/>
    <property type="match status" value="1"/>
</dbReference>
<evidence type="ECO:0000256" key="1">
    <source>
        <dbReference type="ARBA" id="ARBA00022723"/>
    </source>
</evidence>
<reference evidence="7 8" key="1">
    <citation type="journal article" date="2018" name="Elife">
        <title>Firefly genomes illuminate parallel origins of bioluminescence in beetles.</title>
        <authorList>
            <person name="Fallon T.R."/>
            <person name="Lower S.E."/>
            <person name="Chang C.H."/>
            <person name="Bessho-Uehara M."/>
            <person name="Martin G.J."/>
            <person name="Bewick A.J."/>
            <person name="Behringer M."/>
            <person name="Debat H.J."/>
            <person name="Wong I."/>
            <person name="Day J.C."/>
            <person name="Suvorov A."/>
            <person name="Silva C.J."/>
            <person name="Stanger-Hall K.F."/>
            <person name="Hall D.W."/>
            <person name="Schmitz R.J."/>
            <person name="Nelson D.R."/>
            <person name="Lewis S.M."/>
            <person name="Shigenobu S."/>
            <person name="Bybee S.M."/>
            <person name="Larracuente A.M."/>
            <person name="Oba Y."/>
            <person name="Weng J.K."/>
        </authorList>
    </citation>
    <scope>NUCLEOTIDE SEQUENCE [LARGE SCALE GENOMIC DNA]</scope>
    <source>
        <strain evidence="7">1611_PpyrPB1</strain>
        <tissue evidence="7">Whole body</tissue>
    </source>
</reference>
<keyword evidence="4 5" id="KW-0238">DNA-binding</keyword>
<protein>
    <recommendedName>
        <fullName evidence="6">THAP-type domain-containing protein</fullName>
    </recommendedName>
</protein>
<organism evidence="7 8">
    <name type="scientific">Photinus pyralis</name>
    <name type="common">Common eastern firefly</name>
    <name type="synonym">Lampyris pyralis</name>
    <dbReference type="NCBI Taxonomy" id="7054"/>
    <lineage>
        <taxon>Eukaryota</taxon>
        <taxon>Metazoa</taxon>
        <taxon>Ecdysozoa</taxon>
        <taxon>Arthropoda</taxon>
        <taxon>Hexapoda</taxon>
        <taxon>Insecta</taxon>
        <taxon>Pterygota</taxon>
        <taxon>Neoptera</taxon>
        <taxon>Endopterygota</taxon>
        <taxon>Coleoptera</taxon>
        <taxon>Polyphaga</taxon>
        <taxon>Elateriformia</taxon>
        <taxon>Elateroidea</taxon>
        <taxon>Lampyridae</taxon>
        <taxon>Lampyrinae</taxon>
        <taxon>Photinus</taxon>
    </lineage>
</organism>